<organism evidence="2 3">
    <name type="scientific">Pararge aegeria aegeria</name>
    <dbReference type="NCBI Taxonomy" id="348720"/>
    <lineage>
        <taxon>Eukaryota</taxon>
        <taxon>Metazoa</taxon>
        <taxon>Ecdysozoa</taxon>
        <taxon>Arthropoda</taxon>
        <taxon>Hexapoda</taxon>
        <taxon>Insecta</taxon>
        <taxon>Pterygota</taxon>
        <taxon>Neoptera</taxon>
        <taxon>Endopterygota</taxon>
        <taxon>Lepidoptera</taxon>
        <taxon>Glossata</taxon>
        <taxon>Ditrysia</taxon>
        <taxon>Papilionoidea</taxon>
        <taxon>Nymphalidae</taxon>
        <taxon>Satyrinae</taxon>
        <taxon>Satyrini</taxon>
        <taxon>Parargina</taxon>
        <taxon>Pararge</taxon>
    </lineage>
</organism>
<name>A0A8S4RBI0_9NEOP</name>
<evidence type="ECO:0000313" key="3">
    <source>
        <dbReference type="Proteomes" id="UP000838756"/>
    </source>
</evidence>
<dbReference type="AlphaFoldDB" id="A0A8S4RBI0"/>
<sequence>MTSEEPIDVVAKKAEPKKPNANFPDDNPDTKTDKKQEHLMRTHQLMHLVYELPVEIERGPENNNMLKENPPITIVEITEQNGCETELGSARQCDSDYYQESSPDLGNKVVYDVLETNELLMQCADEFKEVIDRTSPDDTTDDDLIELKALLESKPKLLERYIRECASIDEVNRLHNITSCGSLSPRPHHEARSTSVTSDLFQLWLSSSPVKVSLCDNRFIMSRSKASVNA</sequence>
<evidence type="ECO:0000313" key="2">
    <source>
        <dbReference type="EMBL" id="CAH2234460.1"/>
    </source>
</evidence>
<keyword evidence="3" id="KW-1185">Reference proteome</keyword>
<protein>
    <submittedName>
        <fullName evidence="2">Jg17762 protein</fullName>
    </submittedName>
</protein>
<feature type="region of interest" description="Disordered" evidence="1">
    <location>
        <begin position="1"/>
        <end position="34"/>
    </location>
</feature>
<proteinExistence type="predicted"/>
<evidence type="ECO:0000256" key="1">
    <source>
        <dbReference type="SAM" id="MobiDB-lite"/>
    </source>
</evidence>
<dbReference type="EMBL" id="CAKXAJ010025063">
    <property type="protein sequence ID" value="CAH2234460.1"/>
    <property type="molecule type" value="Genomic_DNA"/>
</dbReference>
<dbReference type="OrthoDB" id="8022048at2759"/>
<reference evidence="2" key="1">
    <citation type="submission" date="2022-03" db="EMBL/GenBank/DDBJ databases">
        <authorList>
            <person name="Lindestad O."/>
        </authorList>
    </citation>
    <scope>NUCLEOTIDE SEQUENCE</scope>
</reference>
<accession>A0A8S4RBI0</accession>
<comment type="caution">
    <text evidence="2">The sequence shown here is derived from an EMBL/GenBank/DDBJ whole genome shotgun (WGS) entry which is preliminary data.</text>
</comment>
<gene>
    <name evidence="2" type="primary">jg17762</name>
    <name evidence="2" type="ORF">PAEG_LOCUS12286</name>
</gene>
<dbReference type="Proteomes" id="UP000838756">
    <property type="component" value="Unassembled WGS sequence"/>
</dbReference>